<dbReference type="PANTHER" id="PTHR30483:SF6">
    <property type="entry name" value="PERIPLASMIC BINDING PROTEIN OF ABC TRANSPORTER FOR NATURAL AMINO ACIDS"/>
    <property type="match status" value="1"/>
</dbReference>
<dbReference type="InterPro" id="IPR028082">
    <property type="entry name" value="Peripla_BP_I"/>
</dbReference>
<keyword evidence="2 4" id="KW-0732">Signal</keyword>
<evidence type="ECO:0000259" key="5">
    <source>
        <dbReference type="Pfam" id="PF13458"/>
    </source>
</evidence>
<feature type="chain" id="PRO_5039276709" evidence="4">
    <location>
        <begin position="29"/>
        <end position="431"/>
    </location>
</feature>
<reference evidence="6 7" key="1">
    <citation type="submission" date="2016-10" db="EMBL/GenBank/DDBJ databases">
        <authorList>
            <person name="de Groot N.N."/>
        </authorList>
    </citation>
    <scope>NUCLEOTIDE SEQUENCE [LARGE SCALE GENOMIC DNA]</scope>
    <source>
        <strain evidence="6 7">DSM 22788</strain>
    </source>
</reference>
<organism evidence="6 7">
    <name type="scientific">Leucobacter chromiiresistens</name>
    <dbReference type="NCBI Taxonomy" id="1079994"/>
    <lineage>
        <taxon>Bacteria</taxon>
        <taxon>Bacillati</taxon>
        <taxon>Actinomycetota</taxon>
        <taxon>Actinomycetes</taxon>
        <taxon>Micrococcales</taxon>
        <taxon>Microbacteriaceae</taxon>
        <taxon>Leucobacter</taxon>
    </lineage>
</organism>
<dbReference type="InterPro" id="IPR051010">
    <property type="entry name" value="BCAA_transport"/>
</dbReference>
<feature type="compositionally biased region" description="Low complexity" evidence="3">
    <location>
        <begin position="26"/>
        <end position="36"/>
    </location>
</feature>
<dbReference type="AlphaFoldDB" id="A0A1H1A631"/>
<dbReference type="EMBL" id="FNKB01000001">
    <property type="protein sequence ID" value="SDQ35168.1"/>
    <property type="molecule type" value="Genomic_DNA"/>
</dbReference>
<dbReference type="OrthoDB" id="7337537at2"/>
<dbReference type="STRING" id="1079994.SAMN04488565_2371"/>
<comment type="similarity">
    <text evidence="1">Belongs to the leucine-binding protein family.</text>
</comment>
<evidence type="ECO:0000313" key="6">
    <source>
        <dbReference type="EMBL" id="SDQ35168.1"/>
    </source>
</evidence>
<evidence type="ECO:0000256" key="4">
    <source>
        <dbReference type="SAM" id="SignalP"/>
    </source>
</evidence>
<gene>
    <name evidence="6" type="ORF">SAMN04488565_2371</name>
</gene>
<dbReference type="RefSeq" id="WP_029608295.1">
    <property type="nucleotide sequence ID" value="NZ_FNKB01000001.1"/>
</dbReference>
<feature type="signal peptide" evidence="4">
    <location>
        <begin position="1"/>
        <end position="28"/>
    </location>
</feature>
<feature type="domain" description="Leucine-binding protein" evidence="5">
    <location>
        <begin position="49"/>
        <end position="367"/>
    </location>
</feature>
<evidence type="ECO:0000256" key="2">
    <source>
        <dbReference type="ARBA" id="ARBA00022729"/>
    </source>
</evidence>
<sequence>MKVHSKTSVGVLALVASAALVLSGCSSSGESEPTESGGDGGGGSSEALQIATLLPQTGSLGFLMPPVQAGIAQALADINGAGGVLGQDVEVVAEANEGDASDLTVVESGADDVIASGASFVLGAMGSGRSQHVVDRIAEAGILMGSPSNTSADLSGISPNYFRTAPPDTVQGDALGNQIVSDGVTSVAFLTFNDPYGLGLRDVIQETVEAAGAEVVYGGKGDGNEFPVEQTSFASEITAAKDSGAEAIVVVTYDQFKQIVPEAVNQGLDLSTFYLVDGNANGYESDFEAGTLEGAQASIPGAQSNEEFQQQLQDIYATEYDGELESFTYAPEAYDLVTLVALAAEKAESTDSAAIQENLAAVSGADGGEECSTFEECAKLIQDGSDIQYVGKAGTGPLNENNDPSSAFIGIYQYDDSNNPVFQKAVEGETE</sequence>
<dbReference type="SUPFAM" id="SSF53822">
    <property type="entry name" value="Periplasmic binding protein-like I"/>
    <property type="match status" value="1"/>
</dbReference>
<dbReference type="Proteomes" id="UP000182690">
    <property type="component" value="Unassembled WGS sequence"/>
</dbReference>
<proteinExistence type="inferred from homology"/>
<evidence type="ECO:0000313" key="7">
    <source>
        <dbReference type="Proteomes" id="UP000182690"/>
    </source>
</evidence>
<dbReference type="InterPro" id="IPR028081">
    <property type="entry name" value="Leu-bd"/>
</dbReference>
<name>A0A1H1A631_9MICO</name>
<feature type="region of interest" description="Disordered" evidence="3">
    <location>
        <begin position="26"/>
        <end position="46"/>
    </location>
</feature>
<dbReference type="Gene3D" id="3.40.50.2300">
    <property type="match status" value="2"/>
</dbReference>
<accession>A0A1H1A631</accession>
<protein>
    <submittedName>
        <fullName evidence="6">Amino acid/amide ABC transporter substrate-binding protein, HAAT family</fullName>
    </submittedName>
</protein>
<dbReference type="eggNOG" id="COG0683">
    <property type="taxonomic scope" value="Bacteria"/>
</dbReference>
<dbReference type="PANTHER" id="PTHR30483">
    <property type="entry name" value="LEUCINE-SPECIFIC-BINDING PROTEIN"/>
    <property type="match status" value="1"/>
</dbReference>
<evidence type="ECO:0000256" key="1">
    <source>
        <dbReference type="ARBA" id="ARBA00010062"/>
    </source>
</evidence>
<dbReference type="PROSITE" id="PS51257">
    <property type="entry name" value="PROKAR_LIPOPROTEIN"/>
    <property type="match status" value="1"/>
</dbReference>
<dbReference type="Pfam" id="PF13458">
    <property type="entry name" value="Peripla_BP_6"/>
    <property type="match status" value="1"/>
</dbReference>
<evidence type="ECO:0000256" key="3">
    <source>
        <dbReference type="SAM" id="MobiDB-lite"/>
    </source>
</evidence>